<dbReference type="PANTHER" id="PTHR30543">
    <property type="entry name" value="CHROMATE REDUCTASE"/>
    <property type="match status" value="1"/>
</dbReference>
<dbReference type="InterPro" id="IPR029039">
    <property type="entry name" value="Flavoprotein-like_sf"/>
</dbReference>
<dbReference type="GO" id="GO:0016491">
    <property type="term" value="F:oxidoreductase activity"/>
    <property type="evidence" value="ECO:0007669"/>
    <property type="project" value="InterPro"/>
</dbReference>
<reference evidence="2 3" key="1">
    <citation type="submission" date="2020-08" db="EMBL/GenBank/DDBJ databases">
        <title>Genomic Encyclopedia of Type Strains, Phase IV (KMG-V): Genome sequencing to study the core and pangenomes of soil and plant-associated prokaryotes.</title>
        <authorList>
            <person name="Whitman W."/>
        </authorList>
    </citation>
    <scope>NUCLEOTIDE SEQUENCE [LARGE SCALE GENOMIC DNA]</scope>
    <source>
        <strain evidence="2 3">SEMIA 4089</strain>
    </source>
</reference>
<dbReference type="Gene3D" id="3.40.50.360">
    <property type="match status" value="1"/>
</dbReference>
<accession>A0A7W6R0T8</accession>
<protein>
    <submittedName>
        <fullName evidence="2">NAD(P)H-dependent FMN reductase</fullName>
    </submittedName>
</protein>
<dbReference type="GO" id="GO:0010181">
    <property type="term" value="F:FMN binding"/>
    <property type="evidence" value="ECO:0007669"/>
    <property type="project" value="TreeGrafter"/>
</dbReference>
<dbReference type="SUPFAM" id="SSF52218">
    <property type="entry name" value="Flavoproteins"/>
    <property type="match status" value="1"/>
</dbReference>
<evidence type="ECO:0000259" key="1">
    <source>
        <dbReference type="Pfam" id="PF03358"/>
    </source>
</evidence>
<evidence type="ECO:0000313" key="3">
    <source>
        <dbReference type="Proteomes" id="UP000540909"/>
    </source>
</evidence>
<dbReference type="Pfam" id="PF03358">
    <property type="entry name" value="FMN_red"/>
    <property type="match status" value="1"/>
</dbReference>
<name>A0A7W6R0T8_9HYPH</name>
<comment type="caution">
    <text evidence="2">The sequence shown here is derived from an EMBL/GenBank/DDBJ whole genome shotgun (WGS) entry which is preliminary data.</text>
</comment>
<dbReference type="PANTHER" id="PTHR30543:SF21">
    <property type="entry name" value="NAD(P)H-DEPENDENT FMN REDUCTASE LOT6"/>
    <property type="match status" value="1"/>
</dbReference>
<gene>
    <name evidence="2" type="ORF">GGD57_000691</name>
</gene>
<sequence>MGTQANAELGRCKQKSLLVITQSCNSNCGSVLFASERCAAAFGVDSHSQSVAVRAMKILAISGSARRNSTNTSMLRAVSAIASDDIEIAIFDGVGCLPVFSPDLEGESLPEAVRDFIALISQSDGVIIASPEYVRSIPGGLKNAIDWLVSGDEIVHKPIALLHASHRGDDMLAGLRTVLATVTDRFADDIFLRLPLMKLEPAEVFQAVEMAENRSQVRAYLQAFSAYCTEDSETV</sequence>
<organism evidence="2 3">
    <name type="scientific">Rhizobium esperanzae</name>
    <dbReference type="NCBI Taxonomy" id="1967781"/>
    <lineage>
        <taxon>Bacteria</taxon>
        <taxon>Pseudomonadati</taxon>
        <taxon>Pseudomonadota</taxon>
        <taxon>Alphaproteobacteria</taxon>
        <taxon>Hyphomicrobiales</taxon>
        <taxon>Rhizobiaceae</taxon>
        <taxon>Rhizobium/Agrobacterium group</taxon>
        <taxon>Rhizobium</taxon>
    </lineage>
</organism>
<proteinExistence type="predicted"/>
<dbReference type="GO" id="GO:0005829">
    <property type="term" value="C:cytosol"/>
    <property type="evidence" value="ECO:0007669"/>
    <property type="project" value="TreeGrafter"/>
</dbReference>
<dbReference type="EMBL" id="JACIFY010000002">
    <property type="protein sequence ID" value="MBB4234142.1"/>
    <property type="molecule type" value="Genomic_DNA"/>
</dbReference>
<dbReference type="AlphaFoldDB" id="A0A7W6R0T8"/>
<feature type="domain" description="NADPH-dependent FMN reductase-like" evidence="1">
    <location>
        <begin position="56"/>
        <end position="180"/>
    </location>
</feature>
<evidence type="ECO:0000313" key="2">
    <source>
        <dbReference type="EMBL" id="MBB4234142.1"/>
    </source>
</evidence>
<dbReference type="InterPro" id="IPR005025">
    <property type="entry name" value="FMN_Rdtase-like_dom"/>
</dbReference>
<dbReference type="Proteomes" id="UP000540909">
    <property type="component" value="Unassembled WGS sequence"/>
</dbReference>
<dbReference type="InterPro" id="IPR050712">
    <property type="entry name" value="NAD(P)H-dep_reductase"/>
</dbReference>